<dbReference type="HOGENOM" id="CLU_1091266_0_0_1"/>
<evidence type="ECO:0000313" key="3">
    <source>
        <dbReference type="Proteomes" id="UP000006591"/>
    </source>
</evidence>
<dbReference type="GO" id="GO:0003729">
    <property type="term" value="F:mRNA binding"/>
    <property type="evidence" value="ECO:0007669"/>
    <property type="project" value="TreeGrafter"/>
</dbReference>
<evidence type="ECO:0000313" key="2">
    <source>
        <dbReference type="EnsemblPlants" id="ONIVA01G15390.1"/>
    </source>
</evidence>
<feature type="compositionally biased region" description="Low complexity" evidence="1">
    <location>
        <begin position="201"/>
        <end position="212"/>
    </location>
</feature>
<dbReference type="EnsemblPlants" id="ONIVA01G15390.1">
    <property type="protein sequence ID" value="ONIVA01G15390.1"/>
    <property type="gene ID" value="ONIVA01G15390"/>
</dbReference>
<reference evidence="2" key="1">
    <citation type="submission" date="2015-04" db="UniProtKB">
        <authorList>
            <consortium name="EnsemblPlants"/>
        </authorList>
    </citation>
    <scope>IDENTIFICATION</scope>
    <source>
        <strain evidence="2">SL10</strain>
    </source>
</reference>
<feature type="region of interest" description="Disordered" evidence="1">
    <location>
        <begin position="1"/>
        <end position="244"/>
    </location>
</feature>
<dbReference type="PANTHER" id="PTHR32091:SF25">
    <property type="entry name" value="OS01G0306100 PROTEIN"/>
    <property type="match status" value="1"/>
</dbReference>
<dbReference type="eggNOG" id="ENOG502S94N">
    <property type="taxonomic scope" value="Eukaryota"/>
</dbReference>
<protein>
    <submittedName>
        <fullName evidence="2">Uncharacterized protein</fullName>
    </submittedName>
</protein>
<keyword evidence="3" id="KW-1185">Reference proteome</keyword>
<dbReference type="Pfam" id="PF06273">
    <property type="entry name" value="eIF-4B"/>
    <property type="match status" value="1"/>
</dbReference>
<organism evidence="2">
    <name type="scientific">Oryza nivara</name>
    <name type="common">Indian wild rice</name>
    <name type="synonym">Oryza sativa f. spontanea</name>
    <dbReference type="NCBI Taxonomy" id="4536"/>
    <lineage>
        <taxon>Eukaryota</taxon>
        <taxon>Viridiplantae</taxon>
        <taxon>Streptophyta</taxon>
        <taxon>Embryophyta</taxon>
        <taxon>Tracheophyta</taxon>
        <taxon>Spermatophyta</taxon>
        <taxon>Magnoliopsida</taxon>
        <taxon>Liliopsida</taxon>
        <taxon>Poales</taxon>
        <taxon>Poaceae</taxon>
        <taxon>BOP clade</taxon>
        <taxon>Oryzoideae</taxon>
        <taxon>Oryzeae</taxon>
        <taxon>Oryzinae</taxon>
        <taxon>Oryza</taxon>
    </lineage>
</organism>
<dbReference type="GO" id="GO:0003743">
    <property type="term" value="F:translation initiation factor activity"/>
    <property type="evidence" value="ECO:0007669"/>
    <property type="project" value="InterPro"/>
</dbReference>
<dbReference type="Gramene" id="ONIVA01G15390.1">
    <property type="protein sequence ID" value="ONIVA01G15390.1"/>
    <property type="gene ID" value="ONIVA01G15390"/>
</dbReference>
<name>A0A0E0FKS0_ORYNI</name>
<proteinExistence type="predicted"/>
<accession>A0A0E0FKS0</accession>
<feature type="compositionally biased region" description="Basic residues" evidence="1">
    <location>
        <begin position="100"/>
        <end position="111"/>
    </location>
</feature>
<dbReference type="PANTHER" id="PTHR32091">
    <property type="entry name" value="EUKARYOTIC TRANSLATION INITIATION FACTOR 4B"/>
    <property type="match status" value="1"/>
</dbReference>
<dbReference type="Proteomes" id="UP000006591">
    <property type="component" value="Chromosome 1"/>
</dbReference>
<sequence length="244" mass="27331">MNRESGGAMAARRFSFSWADEVEREEAAEQQQQQQEEDDDEENQPPPPPRRCGETGKQAKANPFGAARPREVVLAEKGVDWRARDRELDDASRRGSAIRSRSRVHGSKRHARDAPVAARRHEDSTPASRRRMISLPPVSYGSAWGGKRKCAGQDEPSRQDRPVAEHCRRVFGQLNIGEGGEFSRRSSTESRGSVCTDRTEASNAAAAETETSVGQRRMSRRRSSSKNLRKMESTKSKKQQTLQL</sequence>
<reference evidence="2" key="2">
    <citation type="submission" date="2018-04" db="EMBL/GenBank/DDBJ databases">
        <title>OnivRS2 (Oryza nivara Reference Sequence Version 2).</title>
        <authorList>
            <person name="Zhang J."/>
            <person name="Kudrna D."/>
            <person name="Lee S."/>
            <person name="Talag J."/>
            <person name="Rajasekar S."/>
            <person name="Welchert J."/>
            <person name="Hsing Y.-I."/>
            <person name="Wing R.A."/>
        </authorList>
    </citation>
    <scope>NUCLEOTIDE SEQUENCE [LARGE SCALE GENOMIC DNA]</scope>
</reference>
<feature type="compositionally biased region" description="Basic and acidic residues" evidence="1">
    <location>
        <begin position="151"/>
        <end position="168"/>
    </location>
</feature>
<dbReference type="InterPro" id="IPR010433">
    <property type="entry name" value="EIF-4B_pln"/>
</dbReference>
<evidence type="ECO:0000256" key="1">
    <source>
        <dbReference type="SAM" id="MobiDB-lite"/>
    </source>
</evidence>
<feature type="compositionally biased region" description="Basic residues" evidence="1">
    <location>
        <begin position="217"/>
        <end position="228"/>
    </location>
</feature>
<dbReference type="OMA" id="GNGCNCN"/>
<feature type="compositionally biased region" description="Basic and acidic residues" evidence="1">
    <location>
        <begin position="68"/>
        <end position="93"/>
    </location>
</feature>
<dbReference type="AlphaFoldDB" id="A0A0E0FKS0"/>